<reference evidence="2 3" key="1">
    <citation type="submission" date="2019-06" db="EMBL/GenBank/DDBJ databases">
        <title>Draft genome of Aliikangiella marina GYP-15.</title>
        <authorList>
            <person name="Wang G."/>
        </authorList>
    </citation>
    <scope>NUCLEOTIDE SEQUENCE [LARGE SCALE GENOMIC DNA]</scope>
    <source>
        <strain evidence="2 3">GYP-15</strain>
    </source>
</reference>
<dbReference type="Proteomes" id="UP000317839">
    <property type="component" value="Unassembled WGS sequence"/>
</dbReference>
<dbReference type="PANTHER" id="PTHR35565">
    <property type="entry name" value="CYTOPLASMIC PROTEIN-RELATED"/>
    <property type="match status" value="1"/>
</dbReference>
<dbReference type="InterPro" id="IPR008312">
    <property type="entry name" value="T6SS_TssB1"/>
</dbReference>
<evidence type="ECO:0000313" key="2">
    <source>
        <dbReference type="EMBL" id="TQV76401.1"/>
    </source>
</evidence>
<evidence type="ECO:0000313" key="3">
    <source>
        <dbReference type="Proteomes" id="UP000317839"/>
    </source>
</evidence>
<name>A0A545TGZ0_9GAMM</name>
<accession>A0A545TGZ0</accession>
<gene>
    <name evidence="2" type="ORF">FLL45_00080</name>
</gene>
<sequence>MSRDNKCHILILGDFSGRDNLSLNDVQSLKTRKVFEVDRDNIDEIFQRMSVKYHSPLAEEELVFKEMDDLHPDFIYENVELFSRLRVLKRKLNNPQTFNAAADEIYQWSQQKETQPDDKSSSIVAQQNEANQGEGSILENVLSNSQTSNDNSAFDIQALIKDIVAPYVQPKPDPRLEELLATIDDATSNLMRQLLHDGAFQNIESVWQSLNLLVRRIETTNSMKIFIADVSQKELIEDSVNDFEQSGLYQLIVSSRSSIGDTPYNLVMHTDRFGQDIKDIEALQHLSKVASKGSAVAVTSVTERLAGCESLALTPDLQEWGYTQNQKERELWEAFRKTPEAAHLIAVAPRYLSRMPYGQKSMPIESFRFEELDVDNRQSGYLWSSGAWLVVLLMAQNFSTRDSLLAIRQCEVDNLPLHVYDEDGESMVTPCAEVNMSDKVFEALKEVGICCIRSIKNKDSVLIPGINTVGYK</sequence>
<dbReference type="PANTHER" id="PTHR35565:SF1">
    <property type="entry name" value="TYPE VI SECRETION SYSTEM CONTRACTILE SHEATH LARGE SUBUNIT"/>
    <property type="match status" value="1"/>
</dbReference>
<feature type="domain" description="TssC1 N-terminal" evidence="1">
    <location>
        <begin position="178"/>
        <end position="469"/>
    </location>
</feature>
<dbReference type="InterPro" id="IPR010269">
    <property type="entry name" value="T6SS_TssC-like"/>
</dbReference>
<dbReference type="Pfam" id="PF05943">
    <property type="entry name" value="VipB"/>
    <property type="match status" value="1"/>
</dbReference>
<dbReference type="OrthoDB" id="9789942at2"/>
<proteinExistence type="predicted"/>
<dbReference type="InterPro" id="IPR044031">
    <property type="entry name" value="TssC1_N"/>
</dbReference>
<dbReference type="RefSeq" id="WP_142887762.1">
    <property type="nucleotide sequence ID" value="NZ_VIKR01000001.1"/>
</dbReference>
<dbReference type="EMBL" id="VIKR01000001">
    <property type="protein sequence ID" value="TQV76401.1"/>
    <property type="molecule type" value="Genomic_DNA"/>
</dbReference>
<evidence type="ECO:0000259" key="1">
    <source>
        <dbReference type="Pfam" id="PF05943"/>
    </source>
</evidence>
<dbReference type="AlphaFoldDB" id="A0A545TGZ0"/>
<organism evidence="2 3">
    <name type="scientific">Aliikangiella marina</name>
    <dbReference type="NCBI Taxonomy" id="1712262"/>
    <lineage>
        <taxon>Bacteria</taxon>
        <taxon>Pseudomonadati</taxon>
        <taxon>Pseudomonadota</taxon>
        <taxon>Gammaproteobacteria</taxon>
        <taxon>Oceanospirillales</taxon>
        <taxon>Pleioneaceae</taxon>
        <taxon>Aliikangiella</taxon>
    </lineage>
</organism>
<dbReference type="Pfam" id="PF05591">
    <property type="entry name" value="T6SS_VipA"/>
    <property type="match status" value="1"/>
</dbReference>
<keyword evidence="3" id="KW-1185">Reference proteome</keyword>
<protein>
    <recommendedName>
        <fullName evidence="1">TssC1 N-terminal domain-containing protein</fullName>
    </recommendedName>
</protein>
<comment type="caution">
    <text evidence="2">The sequence shown here is derived from an EMBL/GenBank/DDBJ whole genome shotgun (WGS) entry which is preliminary data.</text>
</comment>